<dbReference type="GO" id="GO:0003700">
    <property type="term" value="F:DNA-binding transcription factor activity"/>
    <property type="evidence" value="ECO:0007669"/>
    <property type="project" value="InterPro"/>
</dbReference>
<dbReference type="GO" id="GO:0045892">
    <property type="term" value="P:negative regulation of DNA-templated transcription"/>
    <property type="evidence" value="ECO:0007669"/>
    <property type="project" value="TreeGrafter"/>
</dbReference>
<evidence type="ECO:0000256" key="3">
    <source>
        <dbReference type="ARBA" id="ARBA00023163"/>
    </source>
</evidence>
<keyword evidence="1" id="KW-0805">Transcription regulation</keyword>
<dbReference type="InterPro" id="IPR036390">
    <property type="entry name" value="WH_DNA-bd_sf"/>
</dbReference>
<dbReference type="InterPro" id="IPR028978">
    <property type="entry name" value="Chorismate_lyase_/UTRA_dom_sf"/>
</dbReference>
<feature type="domain" description="HTH gntR-type" evidence="4">
    <location>
        <begin position="21"/>
        <end position="89"/>
    </location>
</feature>
<accession>A0A1M6A2Q3</accession>
<dbReference type="Gene3D" id="3.40.1410.10">
    <property type="entry name" value="Chorismate lyase-like"/>
    <property type="match status" value="1"/>
</dbReference>
<dbReference type="SUPFAM" id="SSF46785">
    <property type="entry name" value="Winged helix' DNA-binding domain"/>
    <property type="match status" value="1"/>
</dbReference>
<dbReference type="Gene3D" id="1.10.10.10">
    <property type="entry name" value="Winged helix-like DNA-binding domain superfamily/Winged helix DNA-binding domain"/>
    <property type="match status" value="1"/>
</dbReference>
<gene>
    <name evidence="5" type="ORF">SAMN05444417_0182</name>
</gene>
<evidence type="ECO:0000256" key="2">
    <source>
        <dbReference type="ARBA" id="ARBA00023125"/>
    </source>
</evidence>
<dbReference type="AlphaFoldDB" id="A0A1M6A2Q3"/>
<proteinExistence type="predicted"/>
<dbReference type="GO" id="GO:0003677">
    <property type="term" value="F:DNA binding"/>
    <property type="evidence" value="ECO:0007669"/>
    <property type="project" value="UniProtKB-KW"/>
</dbReference>
<sequence>MSGGALDRLTEAMGKGDAAQGPLYLQLASAMRGLIELGEWRGGLALPPERAMTQATGLSRVTIRKALDTLEEEGLVQRKRGAGNFVAAQIDQPLSILLGFTEDMKRRGADTTSQELRREIAFPTPSEVLKLGLAPGEKVFRLDRVRMAEGEPLAIEHAVVPAAALGAVEVGASLYDALRAAGQAPARALQRLHAGIATPGEARLLVGGDAAPLPVLRIERRSFLDSGRAIEVTTSAYRGDRYDFMAELTLGG</sequence>
<evidence type="ECO:0000313" key="5">
    <source>
        <dbReference type="EMBL" id="SHI30736.1"/>
    </source>
</evidence>
<dbReference type="PANTHER" id="PTHR44846">
    <property type="entry name" value="MANNOSYL-D-GLYCERATE TRANSPORT/METABOLISM SYSTEM REPRESSOR MNGR-RELATED"/>
    <property type="match status" value="1"/>
</dbReference>
<dbReference type="Pfam" id="PF07702">
    <property type="entry name" value="UTRA"/>
    <property type="match status" value="1"/>
</dbReference>
<keyword evidence="6" id="KW-1185">Reference proteome</keyword>
<dbReference type="PROSITE" id="PS50949">
    <property type="entry name" value="HTH_GNTR"/>
    <property type="match status" value="1"/>
</dbReference>
<dbReference type="SMART" id="SM00345">
    <property type="entry name" value="HTH_GNTR"/>
    <property type="match status" value="1"/>
</dbReference>
<organism evidence="5 6">
    <name type="scientific">Wenxinia saemankumensis</name>
    <dbReference type="NCBI Taxonomy" id="1447782"/>
    <lineage>
        <taxon>Bacteria</taxon>
        <taxon>Pseudomonadati</taxon>
        <taxon>Pseudomonadota</taxon>
        <taxon>Alphaproteobacteria</taxon>
        <taxon>Rhodobacterales</taxon>
        <taxon>Roseobacteraceae</taxon>
        <taxon>Wenxinia</taxon>
    </lineage>
</organism>
<evidence type="ECO:0000313" key="6">
    <source>
        <dbReference type="Proteomes" id="UP000184292"/>
    </source>
</evidence>
<dbReference type="Pfam" id="PF00392">
    <property type="entry name" value="GntR"/>
    <property type="match status" value="1"/>
</dbReference>
<evidence type="ECO:0000259" key="4">
    <source>
        <dbReference type="PROSITE" id="PS50949"/>
    </source>
</evidence>
<evidence type="ECO:0000256" key="1">
    <source>
        <dbReference type="ARBA" id="ARBA00023015"/>
    </source>
</evidence>
<dbReference type="PANTHER" id="PTHR44846:SF1">
    <property type="entry name" value="MANNOSYL-D-GLYCERATE TRANSPORT_METABOLISM SYSTEM REPRESSOR MNGR-RELATED"/>
    <property type="match status" value="1"/>
</dbReference>
<name>A0A1M6A2Q3_9RHOB</name>
<dbReference type="PRINTS" id="PR00035">
    <property type="entry name" value="HTHGNTR"/>
</dbReference>
<dbReference type="InterPro" id="IPR036388">
    <property type="entry name" value="WH-like_DNA-bd_sf"/>
</dbReference>
<dbReference type="InterPro" id="IPR050679">
    <property type="entry name" value="Bact_HTH_transcr_reg"/>
</dbReference>
<dbReference type="CDD" id="cd07377">
    <property type="entry name" value="WHTH_GntR"/>
    <property type="match status" value="1"/>
</dbReference>
<keyword evidence="3" id="KW-0804">Transcription</keyword>
<dbReference type="SMART" id="SM00866">
    <property type="entry name" value="UTRA"/>
    <property type="match status" value="1"/>
</dbReference>
<dbReference type="InterPro" id="IPR000524">
    <property type="entry name" value="Tscrpt_reg_HTH_GntR"/>
</dbReference>
<dbReference type="STRING" id="1447782.SAMN05444417_0182"/>
<dbReference type="Proteomes" id="UP000184292">
    <property type="component" value="Unassembled WGS sequence"/>
</dbReference>
<dbReference type="InterPro" id="IPR011663">
    <property type="entry name" value="UTRA"/>
</dbReference>
<dbReference type="SUPFAM" id="SSF64288">
    <property type="entry name" value="Chorismate lyase-like"/>
    <property type="match status" value="1"/>
</dbReference>
<dbReference type="RefSeq" id="WP_212590695.1">
    <property type="nucleotide sequence ID" value="NZ_FQYO01000001.1"/>
</dbReference>
<protein>
    <submittedName>
        <fullName evidence="5">Transcriptional regulator, GntR family</fullName>
    </submittedName>
</protein>
<dbReference type="EMBL" id="FQYO01000001">
    <property type="protein sequence ID" value="SHI30736.1"/>
    <property type="molecule type" value="Genomic_DNA"/>
</dbReference>
<reference evidence="5 6" key="1">
    <citation type="submission" date="2016-11" db="EMBL/GenBank/DDBJ databases">
        <authorList>
            <person name="Jaros S."/>
            <person name="Januszkiewicz K."/>
            <person name="Wedrychowicz H."/>
        </authorList>
    </citation>
    <scope>NUCLEOTIDE SEQUENCE [LARGE SCALE GENOMIC DNA]</scope>
    <source>
        <strain evidence="5 6">DSM 100565</strain>
    </source>
</reference>
<keyword evidence="2" id="KW-0238">DNA-binding</keyword>